<keyword evidence="3" id="KW-1185">Reference proteome</keyword>
<evidence type="ECO:0000313" key="2">
    <source>
        <dbReference type="EMBL" id="MBC2576706.1"/>
    </source>
</evidence>
<accession>A0ABR6TMR0</accession>
<keyword evidence="1" id="KW-0812">Transmembrane</keyword>
<gene>
    <name evidence="2" type="ORF">HLB29_08445</name>
</gene>
<feature type="transmembrane region" description="Helical" evidence="1">
    <location>
        <begin position="35"/>
        <end position="53"/>
    </location>
</feature>
<dbReference type="InterPro" id="IPR021560">
    <property type="entry name" value="DUF3021"/>
</dbReference>
<evidence type="ECO:0000256" key="1">
    <source>
        <dbReference type="SAM" id="Phobius"/>
    </source>
</evidence>
<feature type="transmembrane region" description="Helical" evidence="1">
    <location>
        <begin position="6"/>
        <end position="23"/>
    </location>
</feature>
<evidence type="ECO:0000313" key="3">
    <source>
        <dbReference type="Proteomes" id="UP000713904"/>
    </source>
</evidence>
<dbReference type="EMBL" id="JABGBW010000010">
    <property type="protein sequence ID" value="MBC2576706.1"/>
    <property type="molecule type" value="Genomic_DNA"/>
</dbReference>
<dbReference type="RefSeq" id="WP_185624723.1">
    <property type="nucleotide sequence ID" value="NZ_JABGBW010000010.1"/>
</dbReference>
<sequence length="121" mass="13857">MLKEAVVRGVFPFIIMTAISLIMKYQKMDAFQVRSTFIVGIIVTVVASASVIYDIENWSLFKQSIVHFLIMLITVFPCLIVSGWFELNTPIDYLKVLLIFMLVGIILWVIAYFIFGKLLSK</sequence>
<feature type="transmembrane region" description="Helical" evidence="1">
    <location>
        <begin position="97"/>
        <end position="115"/>
    </location>
</feature>
<keyword evidence="1" id="KW-0472">Membrane</keyword>
<reference evidence="2 3" key="1">
    <citation type="submission" date="2020-05" db="EMBL/GenBank/DDBJ databases">
        <title>Draft genome of xy-202 and genomic insight in genome of the genus Peptostreptococcus.</title>
        <authorList>
            <person name="Zhang Z."/>
        </authorList>
    </citation>
    <scope>NUCLEOTIDE SEQUENCE [LARGE SCALE GENOMIC DNA]</scope>
    <source>
        <strain evidence="2 3">DSM 27025</strain>
    </source>
</reference>
<organism evidence="2 3">
    <name type="scientific">Peptostreptococcus canis</name>
    <dbReference type="NCBI Taxonomy" id="1159213"/>
    <lineage>
        <taxon>Bacteria</taxon>
        <taxon>Bacillati</taxon>
        <taxon>Bacillota</taxon>
        <taxon>Clostridia</taxon>
        <taxon>Peptostreptococcales</taxon>
        <taxon>Peptostreptococcaceae</taxon>
        <taxon>Peptostreptococcus</taxon>
    </lineage>
</organism>
<feature type="transmembrane region" description="Helical" evidence="1">
    <location>
        <begin position="65"/>
        <end position="85"/>
    </location>
</feature>
<keyword evidence="1" id="KW-1133">Transmembrane helix</keyword>
<dbReference type="Proteomes" id="UP000713904">
    <property type="component" value="Unassembled WGS sequence"/>
</dbReference>
<protein>
    <submittedName>
        <fullName evidence="2">DUF3021 family protein</fullName>
    </submittedName>
</protein>
<comment type="caution">
    <text evidence="2">The sequence shown here is derived from an EMBL/GenBank/DDBJ whole genome shotgun (WGS) entry which is preliminary data.</text>
</comment>
<name>A0ABR6TMR0_9FIRM</name>
<dbReference type="Pfam" id="PF11457">
    <property type="entry name" value="DUF3021"/>
    <property type="match status" value="1"/>
</dbReference>
<proteinExistence type="predicted"/>